<dbReference type="NCBIfam" id="TIGR00180">
    <property type="entry name" value="parB_part"/>
    <property type="match status" value="1"/>
</dbReference>
<comment type="similarity">
    <text evidence="2">Belongs to the ParB family.</text>
</comment>
<accession>A0A9D0ZJG1</accession>
<dbReference type="GO" id="GO:0005694">
    <property type="term" value="C:chromosome"/>
    <property type="evidence" value="ECO:0007669"/>
    <property type="project" value="TreeGrafter"/>
</dbReference>
<comment type="caution">
    <text evidence="5">The sequence shown here is derived from an EMBL/GenBank/DDBJ whole genome shotgun (WGS) entry which is preliminary data.</text>
</comment>
<evidence type="ECO:0000256" key="3">
    <source>
        <dbReference type="ARBA" id="ARBA00023125"/>
    </source>
</evidence>
<organism evidence="5 6">
    <name type="scientific">Candidatus Scatavimonas merdigallinarum</name>
    <dbReference type="NCBI Taxonomy" id="2840914"/>
    <lineage>
        <taxon>Bacteria</taxon>
        <taxon>Bacillati</taxon>
        <taxon>Bacillota</taxon>
        <taxon>Clostridia</taxon>
        <taxon>Eubacteriales</taxon>
        <taxon>Oscillospiraceae</taxon>
        <taxon>Oscillospiraceae incertae sedis</taxon>
        <taxon>Candidatus Scatavimonas</taxon>
    </lineage>
</organism>
<dbReference type="InterPro" id="IPR050336">
    <property type="entry name" value="Chromosome_partition/occlusion"/>
</dbReference>
<dbReference type="InterPro" id="IPR003115">
    <property type="entry name" value="ParB_N"/>
</dbReference>
<dbReference type="InterPro" id="IPR036086">
    <property type="entry name" value="ParB/Sulfiredoxin_sf"/>
</dbReference>
<evidence type="ECO:0000256" key="2">
    <source>
        <dbReference type="ARBA" id="ARBA00006295"/>
    </source>
</evidence>
<proteinExistence type="inferred from homology"/>
<evidence type="ECO:0000259" key="4">
    <source>
        <dbReference type="SMART" id="SM00470"/>
    </source>
</evidence>
<reference evidence="5" key="2">
    <citation type="journal article" date="2021" name="PeerJ">
        <title>Extensive microbial diversity within the chicken gut microbiome revealed by metagenomics and culture.</title>
        <authorList>
            <person name="Gilroy R."/>
            <person name="Ravi A."/>
            <person name="Getino M."/>
            <person name="Pursley I."/>
            <person name="Horton D.L."/>
            <person name="Alikhan N.F."/>
            <person name="Baker D."/>
            <person name="Gharbi K."/>
            <person name="Hall N."/>
            <person name="Watson M."/>
            <person name="Adriaenssens E.M."/>
            <person name="Foster-Nyarko E."/>
            <person name="Jarju S."/>
            <person name="Secka A."/>
            <person name="Antonio M."/>
            <person name="Oren A."/>
            <person name="Chaudhuri R.R."/>
            <person name="La Ragione R."/>
            <person name="Hildebrand F."/>
            <person name="Pallen M.J."/>
        </authorList>
    </citation>
    <scope>NUCLEOTIDE SEQUENCE</scope>
    <source>
        <strain evidence="5">ChiSjej1B19-3389</strain>
    </source>
</reference>
<dbReference type="SUPFAM" id="SSF109709">
    <property type="entry name" value="KorB DNA-binding domain-like"/>
    <property type="match status" value="1"/>
</dbReference>
<evidence type="ECO:0000313" key="5">
    <source>
        <dbReference type="EMBL" id="HIQ81302.1"/>
    </source>
</evidence>
<dbReference type="GO" id="GO:0003677">
    <property type="term" value="F:DNA binding"/>
    <property type="evidence" value="ECO:0007669"/>
    <property type="project" value="UniProtKB-KW"/>
</dbReference>
<dbReference type="SMART" id="SM00470">
    <property type="entry name" value="ParB"/>
    <property type="match status" value="1"/>
</dbReference>
<evidence type="ECO:0000256" key="1">
    <source>
        <dbReference type="ARBA" id="ARBA00004453"/>
    </source>
</evidence>
<gene>
    <name evidence="5" type="ORF">IAD32_08505</name>
</gene>
<evidence type="ECO:0000313" key="6">
    <source>
        <dbReference type="Proteomes" id="UP000886787"/>
    </source>
</evidence>
<dbReference type="CDD" id="cd16393">
    <property type="entry name" value="SPO0J_N"/>
    <property type="match status" value="1"/>
</dbReference>
<dbReference type="Gene3D" id="1.10.10.2830">
    <property type="match status" value="1"/>
</dbReference>
<keyword evidence="3" id="KW-0238">DNA-binding</keyword>
<feature type="domain" description="ParB-like N-terminal" evidence="4">
    <location>
        <begin position="40"/>
        <end position="130"/>
    </location>
</feature>
<dbReference type="FunFam" id="3.90.1530.30:FF:000001">
    <property type="entry name" value="Chromosome partitioning protein ParB"/>
    <property type="match status" value="1"/>
</dbReference>
<dbReference type="InterPro" id="IPR004437">
    <property type="entry name" value="ParB/RepB/Spo0J"/>
</dbReference>
<dbReference type="PANTHER" id="PTHR33375:SF8">
    <property type="entry name" value="NUCLEOID OCCLUSION PROTEIN"/>
    <property type="match status" value="1"/>
</dbReference>
<name>A0A9D0ZJG1_9FIRM</name>
<dbReference type="PANTHER" id="PTHR33375">
    <property type="entry name" value="CHROMOSOME-PARTITIONING PROTEIN PARB-RELATED"/>
    <property type="match status" value="1"/>
</dbReference>
<dbReference type="FunFam" id="1.10.10.2830:FF:000001">
    <property type="entry name" value="Chromosome partitioning protein ParB"/>
    <property type="match status" value="1"/>
</dbReference>
<sequence length="302" mass="34344">MQSGQARFTPTYKKAVCCKSIEETKVRQLLFTQKEEPRLVEIPIACIRPNRSQPRRVFAEDELCSLAQSIASNGILQPLTVRRVSQSEYELIAGERRLRASIMVGLQKVPCIIMKCSDRQSAVYALLENLQRADLNMFEEARAIRKLILDCSLTQERVAKQLGKKQSTIANKLRLLRLNEEEQEKIIDAGMTERHARVLLKLDGEQRRQVLEKAVSGNLNVKQTEILVERALQQGKTKGQNAKIIIKDVRIFMNTLNKAIDTMRLSGIDALTEKTENDEYIEYNVRIPKSSAYKQNGSNISA</sequence>
<dbReference type="SUPFAM" id="SSF110849">
    <property type="entry name" value="ParB/Sulfiredoxin"/>
    <property type="match status" value="1"/>
</dbReference>
<dbReference type="Gene3D" id="3.90.1530.30">
    <property type="match status" value="1"/>
</dbReference>
<comment type="subcellular location">
    <subcellularLocation>
        <location evidence="1">Cytoplasm</location>
        <location evidence="1">Nucleoid</location>
    </subcellularLocation>
</comment>
<dbReference type="EMBL" id="DVFW01000045">
    <property type="protein sequence ID" value="HIQ81302.1"/>
    <property type="molecule type" value="Genomic_DNA"/>
</dbReference>
<dbReference type="GO" id="GO:0009295">
    <property type="term" value="C:nucleoid"/>
    <property type="evidence" value="ECO:0007669"/>
    <property type="project" value="UniProtKB-SubCell"/>
</dbReference>
<dbReference type="AlphaFoldDB" id="A0A9D0ZJG1"/>
<dbReference type="Pfam" id="PF02195">
    <property type="entry name" value="ParB_N"/>
    <property type="match status" value="1"/>
</dbReference>
<dbReference type="GO" id="GO:0045881">
    <property type="term" value="P:positive regulation of sporulation resulting in formation of a cellular spore"/>
    <property type="evidence" value="ECO:0007669"/>
    <property type="project" value="TreeGrafter"/>
</dbReference>
<dbReference type="Pfam" id="PF17762">
    <property type="entry name" value="HTH_ParB"/>
    <property type="match status" value="1"/>
</dbReference>
<dbReference type="GO" id="GO:0007059">
    <property type="term" value="P:chromosome segregation"/>
    <property type="evidence" value="ECO:0007669"/>
    <property type="project" value="TreeGrafter"/>
</dbReference>
<reference evidence="5" key="1">
    <citation type="submission" date="2020-10" db="EMBL/GenBank/DDBJ databases">
        <authorList>
            <person name="Gilroy R."/>
        </authorList>
    </citation>
    <scope>NUCLEOTIDE SEQUENCE</scope>
    <source>
        <strain evidence="5">ChiSjej1B19-3389</strain>
    </source>
</reference>
<dbReference type="InterPro" id="IPR041468">
    <property type="entry name" value="HTH_ParB/Spo0J"/>
</dbReference>
<dbReference type="Proteomes" id="UP000886787">
    <property type="component" value="Unassembled WGS sequence"/>
</dbReference>
<protein>
    <submittedName>
        <fullName evidence="5">ParB/RepB/Spo0J family partition protein</fullName>
    </submittedName>
</protein>